<keyword evidence="7" id="KW-1185">Reference proteome</keyword>
<dbReference type="AlphaFoldDB" id="A0A399JD30"/>
<evidence type="ECO:0000256" key="1">
    <source>
        <dbReference type="ARBA" id="ARBA00021292"/>
    </source>
</evidence>
<evidence type="ECO:0000256" key="3">
    <source>
        <dbReference type="ARBA" id="ARBA00022679"/>
    </source>
</evidence>
<feature type="domain" description="Glycosyltransferase subfamily 4-like N-terminal" evidence="5">
    <location>
        <begin position="52"/>
        <end position="223"/>
    </location>
</feature>
<keyword evidence="3 6" id="KW-0808">Transferase</keyword>
<feature type="domain" description="Glycosyl transferase family 1" evidence="4">
    <location>
        <begin position="239"/>
        <end position="384"/>
    </location>
</feature>
<dbReference type="PANTHER" id="PTHR45947:SF3">
    <property type="entry name" value="SULFOQUINOVOSYL TRANSFERASE SQD2"/>
    <property type="match status" value="1"/>
</dbReference>
<protein>
    <recommendedName>
        <fullName evidence="1">D-inositol 3-phosphate glycosyltransferase</fullName>
    </recommendedName>
</protein>
<name>A0A399JD30_9MICC</name>
<dbReference type="GO" id="GO:0016757">
    <property type="term" value="F:glycosyltransferase activity"/>
    <property type="evidence" value="ECO:0007669"/>
    <property type="project" value="UniProtKB-KW"/>
</dbReference>
<dbReference type="Gene3D" id="3.40.50.2000">
    <property type="entry name" value="Glycogen Phosphorylase B"/>
    <property type="match status" value="2"/>
</dbReference>
<evidence type="ECO:0000313" key="7">
    <source>
        <dbReference type="Proteomes" id="UP000265419"/>
    </source>
</evidence>
<dbReference type="SUPFAM" id="SSF53756">
    <property type="entry name" value="UDP-Glycosyltransferase/glycogen phosphorylase"/>
    <property type="match status" value="1"/>
</dbReference>
<evidence type="ECO:0000256" key="2">
    <source>
        <dbReference type="ARBA" id="ARBA00022676"/>
    </source>
</evidence>
<evidence type="ECO:0000313" key="6">
    <source>
        <dbReference type="EMBL" id="RII42159.1"/>
    </source>
</evidence>
<comment type="caution">
    <text evidence="6">The sequence shown here is derived from an EMBL/GenBank/DDBJ whole genome shotgun (WGS) entry which is preliminary data.</text>
</comment>
<evidence type="ECO:0000259" key="5">
    <source>
        <dbReference type="Pfam" id="PF13439"/>
    </source>
</evidence>
<dbReference type="InterPro" id="IPR001296">
    <property type="entry name" value="Glyco_trans_1"/>
</dbReference>
<dbReference type="InterPro" id="IPR028098">
    <property type="entry name" value="Glyco_trans_4-like_N"/>
</dbReference>
<dbReference type="GO" id="GO:1901137">
    <property type="term" value="P:carbohydrate derivative biosynthetic process"/>
    <property type="evidence" value="ECO:0007669"/>
    <property type="project" value="UniProtKB-ARBA"/>
</dbReference>
<sequence length="422" mass="44145">MRPLKVELSPPKVSPAQPCIVFLQEPGVSTPIVNVLSLHTSPLAQPGAGDAGGMNVFVLQSALALAATGSRVNIFTRSRAAWTRSPAPGVYVYGVPAGGDRHLSKEQLAEAVPDFAAALLSHADFDARAPLHSHYWLSGAAAALVRRRHPGPWVHTMHTTAARKHRHSPGVPLEQPRASAEASIAATANALTANTPSDREELLSDFGLPPHRVSVVSPGIDTAVFTPEGERAAWPLSCQGPRLLFAGRIQPYKGPQVAISALGLLARHGIGGTLVLLGDRSGAGAQDPAALAAAAGVGARVLSLPPVPHTELAAWYRSADAVLMPSRHETYGLVAAEALACGTPVFAHAVGGLRTLVNDGVDGRLLPDLDPVHWAEALARLQHGAPLAWRSAAAETGAHRGWDATARLLQALYARLEQPRAA</sequence>
<dbReference type="Proteomes" id="UP000265419">
    <property type="component" value="Unassembled WGS sequence"/>
</dbReference>
<dbReference type="Pfam" id="PF00534">
    <property type="entry name" value="Glycos_transf_1"/>
    <property type="match status" value="1"/>
</dbReference>
<dbReference type="PANTHER" id="PTHR45947">
    <property type="entry name" value="SULFOQUINOVOSYL TRANSFERASE SQD2"/>
    <property type="match status" value="1"/>
</dbReference>
<dbReference type="EMBL" id="QQXK01000015">
    <property type="protein sequence ID" value="RII42159.1"/>
    <property type="molecule type" value="Genomic_DNA"/>
</dbReference>
<gene>
    <name evidence="6" type="ORF">DWB68_08815</name>
</gene>
<organism evidence="6 7">
    <name type="scientific">Galactobacter valiniphilus</name>
    <dbReference type="NCBI Taxonomy" id="2676122"/>
    <lineage>
        <taxon>Bacteria</taxon>
        <taxon>Bacillati</taxon>
        <taxon>Actinomycetota</taxon>
        <taxon>Actinomycetes</taxon>
        <taxon>Micrococcales</taxon>
        <taxon>Micrococcaceae</taxon>
        <taxon>Galactobacter</taxon>
    </lineage>
</organism>
<dbReference type="Pfam" id="PF13439">
    <property type="entry name" value="Glyco_transf_4"/>
    <property type="match status" value="1"/>
</dbReference>
<keyword evidence="2" id="KW-0328">Glycosyltransferase</keyword>
<accession>A0A399JD30</accession>
<evidence type="ECO:0000259" key="4">
    <source>
        <dbReference type="Pfam" id="PF00534"/>
    </source>
</evidence>
<proteinExistence type="predicted"/>
<reference evidence="6 7" key="1">
    <citation type="submission" date="2018-07" db="EMBL/GenBank/DDBJ databases">
        <title>Arthrobacter sp. nov., isolated from raw cow's milk with high bacterial count.</title>
        <authorList>
            <person name="Hahne J."/>
            <person name="Isele D."/>
            <person name="Lipski A."/>
        </authorList>
    </citation>
    <scope>NUCLEOTIDE SEQUENCE [LARGE SCALE GENOMIC DNA]</scope>
    <source>
        <strain evidence="6 7">JZ R-35</strain>
    </source>
</reference>
<dbReference type="InterPro" id="IPR050194">
    <property type="entry name" value="Glycosyltransferase_grp1"/>
</dbReference>